<dbReference type="InterPro" id="IPR014710">
    <property type="entry name" value="RmlC-like_jellyroll"/>
</dbReference>
<accession>A0A4R2JHV9</accession>
<dbReference type="GO" id="GO:0006355">
    <property type="term" value="P:regulation of DNA-templated transcription"/>
    <property type="evidence" value="ECO:0007669"/>
    <property type="project" value="InterPro"/>
</dbReference>
<dbReference type="PROSITE" id="PS50042">
    <property type="entry name" value="CNMP_BINDING_3"/>
    <property type="match status" value="1"/>
</dbReference>
<dbReference type="GO" id="GO:0003677">
    <property type="term" value="F:DNA binding"/>
    <property type="evidence" value="ECO:0007669"/>
    <property type="project" value="UniProtKB-KW"/>
</dbReference>
<protein>
    <submittedName>
        <fullName evidence="6">CRP-like cAMP-binding protein</fullName>
    </submittedName>
</protein>
<evidence type="ECO:0000313" key="6">
    <source>
        <dbReference type="EMBL" id="TCO57952.1"/>
    </source>
</evidence>
<dbReference type="Proteomes" id="UP000295680">
    <property type="component" value="Unassembled WGS sequence"/>
</dbReference>
<dbReference type="AlphaFoldDB" id="A0A4R2JHV9"/>
<dbReference type="InterPro" id="IPR018490">
    <property type="entry name" value="cNMP-bd_dom_sf"/>
</dbReference>
<evidence type="ECO:0000256" key="2">
    <source>
        <dbReference type="ARBA" id="ARBA00023125"/>
    </source>
</evidence>
<dbReference type="SUPFAM" id="SSF51206">
    <property type="entry name" value="cAMP-binding domain-like"/>
    <property type="match status" value="1"/>
</dbReference>
<dbReference type="InterPro" id="IPR012318">
    <property type="entry name" value="HTH_CRP"/>
</dbReference>
<feature type="domain" description="HTH crp-type" evidence="5">
    <location>
        <begin position="153"/>
        <end position="226"/>
    </location>
</feature>
<feature type="domain" description="Cyclic nucleotide-binding" evidence="4">
    <location>
        <begin position="22"/>
        <end position="123"/>
    </location>
</feature>
<dbReference type="InterPro" id="IPR036388">
    <property type="entry name" value="WH-like_DNA-bd_sf"/>
</dbReference>
<proteinExistence type="predicted"/>
<dbReference type="CDD" id="cd00038">
    <property type="entry name" value="CAP_ED"/>
    <property type="match status" value="1"/>
</dbReference>
<keyword evidence="3" id="KW-0804">Transcription</keyword>
<dbReference type="Pfam" id="PF00027">
    <property type="entry name" value="cNMP_binding"/>
    <property type="match status" value="1"/>
</dbReference>
<gene>
    <name evidence="6" type="ORF">EV192_10514</name>
</gene>
<dbReference type="SMART" id="SM00100">
    <property type="entry name" value="cNMP"/>
    <property type="match status" value="1"/>
</dbReference>
<comment type="caution">
    <text evidence="6">The sequence shown here is derived from an EMBL/GenBank/DDBJ whole genome shotgun (WGS) entry which is preliminary data.</text>
</comment>
<dbReference type="SMART" id="SM00419">
    <property type="entry name" value="HTH_CRP"/>
    <property type="match status" value="1"/>
</dbReference>
<evidence type="ECO:0000259" key="4">
    <source>
        <dbReference type="PROSITE" id="PS50042"/>
    </source>
</evidence>
<dbReference type="Pfam" id="PF13545">
    <property type="entry name" value="HTH_Crp_2"/>
    <property type="match status" value="1"/>
</dbReference>
<dbReference type="InterPro" id="IPR036390">
    <property type="entry name" value="WH_DNA-bd_sf"/>
</dbReference>
<dbReference type="SUPFAM" id="SSF46785">
    <property type="entry name" value="Winged helix' DNA-binding domain"/>
    <property type="match status" value="1"/>
</dbReference>
<evidence type="ECO:0000256" key="3">
    <source>
        <dbReference type="ARBA" id="ARBA00023163"/>
    </source>
</evidence>
<reference evidence="6 7" key="1">
    <citation type="submission" date="2019-03" db="EMBL/GenBank/DDBJ databases">
        <title>Genomic Encyclopedia of Type Strains, Phase IV (KMG-IV): sequencing the most valuable type-strain genomes for metagenomic binning, comparative biology and taxonomic classification.</title>
        <authorList>
            <person name="Goeker M."/>
        </authorList>
    </citation>
    <scope>NUCLEOTIDE SEQUENCE [LARGE SCALE GENOMIC DNA]</scope>
    <source>
        <strain evidence="6 7">DSM 45934</strain>
    </source>
</reference>
<evidence type="ECO:0000313" key="7">
    <source>
        <dbReference type="Proteomes" id="UP000295680"/>
    </source>
</evidence>
<dbReference type="PROSITE" id="PS51063">
    <property type="entry name" value="HTH_CRP_2"/>
    <property type="match status" value="1"/>
</dbReference>
<dbReference type="Gene3D" id="1.10.10.10">
    <property type="entry name" value="Winged helix-like DNA-binding domain superfamily/Winged helix DNA-binding domain"/>
    <property type="match status" value="1"/>
</dbReference>
<dbReference type="InterPro" id="IPR000595">
    <property type="entry name" value="cNMP-bd_dom"/>
</dbReference>
<name>A0A4R2JHV9_9PSEU</name>
<keyword evidence="1" id="KW-0805">Transcription regulation</keyword>
<evidence type="ECO:0000259" key="5">
    <source>
        <dbReference type="PROSITE" id="PS51063"/>
    </source>
</evidence>
<keyword evidence="7" id="KW-1185">Reference proteome</keyword>
<evidence type="ECO:0000256" key="1">
    <source>
        <dbReference type="ARBA" id="ARBA00023015"/>
    </source>
</evidence>
<sequence length="236" mass="25705">MNAGQNSSDDRPRGSVGGRRKFWARLEPELQWILVQAGSRRFYGEGEVLMRDGDQGTWFAVLTFGIVKVVGHGANGTTVIAHRYKDDVIGELAVAGSKVRMATVSAITKVGTLRIEADRLRRIGEQHPPILWAMLAVLADRATESDEYRIEADTAPLVRAARALVRRLERDGHPTAAGMTVDICSQEEFGAIAGTSRATVGRLLQSLRVNGVLTTSRGQITVHDVAALRHAAELTR</sequence>
<keyword evidence="2" id="KW-0238">DNA-binding</keyword>
<organism evidence="6 7">
    <name type="scientific">Actinocrispum wychmicini</name>
    <dbReference type="NCBI Taxonomy" id="1213861"/>
    <lineage>
        <taxon>Bacteria</taxon>
        <taxon>Bacillati</taxon>
        <taxon>Actinomycetota</taxon>
        <taxon>Actinomycetes</taxon>
        <taxon>Pseudonocardiales</taxon>
        <taxon>Pseudonocardiaceae</taxon>
        <taxon>Actinocrispum</taxon>
    </lineage>
</organism>
<dbReference type="Gene3D" id="2.60.120.10">
    <property type="entry name" value="Jelly Rolls"/>
    <property type="match status" value="1"/>
</dbReference>
<dbReference type="EMBL" id="SLWS01000005">
    <property type="protein sequence ID" value="TCO57952.1"/>
    <property type="molecule type" value="Genomic_DNA"/>
</dbReference>